<keyword evidence="15 19" id="KW-0472">Membrane</keyword>
<evidence type="ECO:0000256" key="8">
    <source>
        <dbReference type="ARBA" id="ARBA00022475"/>
    </source>
</evidence>
<evidence type="ECO:0000313" key="21">
    <source>
        <dbReference type="Proteomes" id="UP000004310"/>
    </source>
</evidence>
<gene>
    <name evidence="20" type="ORF">FP2506_08041</name>
</gene>
<reference evidence="20 21" key="1">
    <citation type="journal article" date="2010" name="J. Bacteriol.">
        <title>Genome sequence of Fulvimarina pelagi HTCC2506T, a Mn(II)-oxidizing alphaproteobacterium possessing an aerobic anoxygenic photosynthetic gene cluster and Xanthorhodopsin.</title>
        <authorList>
            <person name="Kang I."/>
            <person name="Oh H.M."/>
            <person name="Lim S.I."/>
            <person name="Ferriera S."/>
            <person name="Giovannoni S.J."/>
            <person name="Cho J.C."/>
        </authorList>
    </citation>
    <scope>NUCLEOTIDE SEQUENCE [LARGE SCALE GENOMIC DNA]</scope>
    <source>
        <strain evidence="20 21">HTCC2506</strain>
    </source>
</reference>
<keyword evidence="21" id="KW-1185">Reference proteome</keyword>
<feature type="transmembrane region" description="Helical" evidence="19">
    <location>
        <begin position="78"/>
        <end position="107"/>
    </location>
</feature>
<dbReference type="GO" id="GO:0004605">
    <property type="term" value="F:phosphatidate cytidylyltransferase activity"/>
    <property type="evidence" value="ECO:0007669"/>
    <property type="project" value="UniProtKB-EC"/>
</dbReference>
<dbReference type="GO" id="GO:0016024">
    <property type="term" value="P:CDP-diacylglycerol biosynthetic process"/>
    <property type="evidence" value="ECO:0007669"/>
    <property type="project" value="UniProtKB-UniPathway"/>
</dbReference>
<evidence type="ECO:0000256" key="14">
    <source>
        <dbReference type="ARBA" id="ARBA00023098"/>
    </source>
</evidence>
<evidence type="ECO:0000256" key="16">
    <source>
        <dbReference type="ARBA" id="ARBA00023209"/>
    </source>
</evidence>
<dbReference type="RefSeq" id="WP_007066750.1">
    <property type="nucleotide sequence ID" value="NZ_DS022272.1"/>
</dbReference>
<keyword evidence="11 18" id="KW-0812">Transmembrane</keyword>
<evidence type="ECO:0000256" key="13">
    <source>
        <dbReference type="ARBA" id="ARBA00022989"/>
    </source>
</evidence>
<evidence type="ECO:0000256" key="18">
    <source>
        <dbReference type="RuleBase" id="RU003938"/>
    </source>
</evidence>
<dbReference type="PANTHER" id="PTHR46382:SF1">
    <property type="entry name" value="PHOSPHATIDATE CYTIDYLYLTRANSFERASE"/>
    <property type="match status" value="1"/>
</dbReference>
<evidence type="ECO:0000256" key="3">
    <source>
        <dbReference type="ARBA" id="ARBA00005119"/>
    </source>
</evidence>
<dbReference type="HOGENOM" id="CLU_037294_1_1_5"/>
<feature type="transmembrane region" description="Helical" evidence="19">
    <location>
        <begin position="208"/>
        <end position="227"/>
    </location>
</feature>
<evidence type="ECO:0000313" key="20">
    <source>
        <dbReference type="EMBL" id="EAU42776.1"/>
    </source>
</evidence>
<keyword evidence="10 18" id="KW-0808">Transferase</keyword>
<protein>
    <recommendedName>
        <fullName evidence="7 18">Phosphatidate cytidylyltransferase</fullName>
        <ecNumber evidence="6 18">2.7.7.41</ecNumber>
    </recommendedName>
</protein>
<dbReference type="Pfam" id="PF01148">
    <property type="entry name" value="CTP_transf_1"/>
    <property type="match status" value="1"/>
</dbReference>
<feature type="transmembrane region" description="Helical" evidence="19">
    <location>
        <begin position="21"/>
        <end position="54"/>
    </location>
</feature>
<evidence type="ECO:0000256" key="6">
    <source>
        <dbReference type="ARBA" id="ARBA00012487"/>
    </source>
</evidence>
<dbReference type="AlphaFoldDB" id="Q0G6D8"/>
<dbReference type="UniPathway" id="UPA00557">
    <property type="reaction ID" value="UER00614"/>
</dbReference>
<comment type="catalytic activity">
    <reaction evidence="1 18">
        <text>a 1,2-diacyl-sn-glycero-3-phosphate + CTP + H(+) = a CDP-1,2-diacyl-sn-glycerol + diphosphate</text>
        <dbReference type="Rhea" id="RHEA:16229"/>
        <dbReference type="ChEBI" id="CHEBI:15378"/>
        <dbReference type="ChEBI" id="CHEBI:33019"/>
        <dbReference type="ChEBI" id="CHEBI:37563"/>
        <dbReference type="ChEBI" id="CHEBI:58332"/>
        <dbReference type="ChEBI" id="CHEBI:58608"/>
        <dbReference type="EC" id="2.7.7.41"/>
    </reaction>
</comment>
<evidence type="ECO:0000256" key="9">
    <source>
        <dbReference type="ARBA" id="ARBA00022516"/>
    </source>
</evidence>
<organism evidence="20 21">
    <name type="scientific">Fulvimarina pelagi HTCC2506</name>
    <dbReference type="NCBI Taxonomy" id="314231"/>
    <lineage>
        <taxon>Bacteria</taxon>
        <taxon>Pseudomonadati</taxon>
        <taxon>Pseudomonadota</taxon>
        <taxon>Alphaproteobacteria</taxon>
        <taxon>Hyphomicrobiales</taxon>
        <taxon>Aurantimonadaceae</taxon>
        <taxon>Fulvimarina</taxon>
    </lineage>
</organism>
<feature type="transmembrane region" description="Helical" evidence="19">
    <location>
        <begin position="181"/>
        <end position="202"/>
    </location>
</feature>
<dbReference type="InterPro" id="IPR000374">
    <property type="entry name" value="PC_trans"/>
</dbReference>
<accession>Q0G6D8</accession>
<dbReference type="GO" id="GO:0005886">
    <property type="term" value="C:plasma membrane"/>
    <property type="evidence" value="ECO:0007669"/>
    <property type="project" value="UniProtKB-SubCell"/>
</dbReference>
<evidence type="ECO:0000256" key="5">
    <source>
        <dbReference type="ARBA" id="ARBA00010185"/>
    </source>
</evidence>
<keyword evidence="14" id="KW-0443">Lipid metabolism</keyword>
<evidence type="ECO:0000256" key="15">
    <source>
        <dbReference type="ARBA" id="ARBA00023136"/>
    </source>
</evidence>
<evidence type="ECO:0000256" key="19">
    <source>
        <dbReference type="SAM" id="Phobius"/>
    </source>
</evidence>
<dbReference type="eggNOG" id="COG0575">
    <property type="taxonomic scope" value="Bacteria"/>
</dbReference>
<dbReference type="EC" id="2.7.7.41" evidence="6 18"/>
<evidence type="ECO:0000256" key="2">
    <source>
        <dbReference type="ARBA" id="ARBA00004651"/>
    </source>
</evidence>
<keyword evidence="12 18" id="KW-0548">Nucleotidyltransferase</keyword>
<comment type="pathway">
    <text evidence="4">Lipid metabolism.</text>
</comment>
<sequence length="284" mass="30291">MTELITRLKAIKTWGDLKSRVLSAILLIVLVVVLTVIGGFPFRILCAVIGVIIFDEWSRIIGSSRRAGPIHPFAKRCLYLTLLLFVFGLNGIALAILGAGIAFIAFVDRYEWRAMWTLGGLVYASLASLPLGLLRSDDLTGLVAIGFVAVIVWATDIFAYFTGRSVGGPKLMRSISPNKTVSGALGGLAAGVFFAAIYLAIFAPEVSFALLALASGLSFLGQCGDLFESWIKRRFGVKDAGRIIPGHGGVMDRMDALIVASAAAFLVGALNGDFFEPAVGLFDQ</sequence>
<dbReference type="PROSITE" id="PS01315">
    <property type="entry name" value="CDS"/>
    <property type="match status" value="1"/>
</dbReference>
<evidence type="ECO:0000256" key="7">
    <source>
        <dbReference type="ARBA" id="ARBA00019373"/>
    </source>
</evidence>
<comment type="similarity">
    <text evidence="5 18">Belongs to the CDS family.</text>
</comment>
<evidence type="ECO:0000256" key="1">
    <source>
        <dbReference type="ARBA" id="ARBA00001698"/>
    </source>
</evidence>
<keyword evidence="16" id="KW-0594">Phospholipid biosynthesis</keyword>
<comment type="subcellular location">
    <subcellularLocation>
        <location evidence="2">Cell membrane</location>
        <topology evidence="2">Multi-pass membrane protein</topology>
    </subcellularLocation>
</comment>
<feature type="transmembrane region" description="Helical" evidence="19">
    <location>
        <begin position="139"/>
        <end position="161"/>
    </location>
</feature>
<keyword evidence="17" id="KW-1208">Phospholipid metabolism</keyword>
<name>Q0G6D8_9HYPH</name>
<keyword evidence="8" id="KW-1003">Cell membrane</keyword>
<evidence type="ECO:0000256" key="17">
    <source>
        <dbReference type="ARBA" id="ARBA00023264"/>
    </source>
</evidence>
<feature type="transmembrane region" description="Helical" evidence="19">
    <location>
        <begin position="114"/>
        <end position="133"/>
    </location>
</feature>
<dbReference type="EMBL" id="AATP01000001">
    <property type="protein sequence ID" value="EAU42776.1"/>
    <property type="molecule type" value="Genomic_DNA"/>
</dbReference>
<evidence type="ECO:0000256" key="12">
    <source>
        <dbReference type="ARBA" id="ARBA00022695"/>
    </source>
</evidence>
<comment type="pathway">
    <text evidence="3 18">Phospholipid metabolism; CDP-diacylglycerol biosynthesis; CDP-diacylglycerol from sn-glycerol 3-phosphate: step 3/3.</text>
</comment>
<keyword evidence="13 19" id="KW-1133">Transmembrane helix</keyword>
<evidence type="ECO:0000256" key="11">
    <source>
        <dbReference type="ARBA" id="ARBA00022692"/>
    </source>
</evidence>
<proteinExistence type="inferred from homology"/>
<dbReference type="STRING" id="217511.GCA_001463845_00381"/>
<keyword evidence="9" id="KW-0444">Lipid biosynthesis</keyword>
<evidence type="ECO:0000256" key="10">
    <source>
        <dbReference type="ARBA" id="ARBA00022679"/>
    </source>
</evidence>
<dbReference type="Proteomes" id="UP000004310">
    <property type="component" value="Unassembled WGS sequence"/>
</dbReference>
<dbReference type="PANTHER" id="PTHR46382">
    <property type="entry name" value="PHOSPHATIDATE CYTIDYLYLTRANSFERASE"/>
    <property type="match status" value="1"/>
</dbReference>
<comment type="caution">
    <text evidence="20">The sequence shown here is derived from an EMBL/GenBank/DDBJ whole genome shotgun (WGS) entry which is preliminary data.</text>
</comment>
<evidence type="ECO:0000256" key="4">
    <source>
        <dbReference type="ARBA" id="ARBA00005189"/>
    </source>
</evidence>